<dbReference type="InterPro" id="IPR006860">
    <property type="entry name" value="FecR"/>
</dbReference>
<protein>
    <submittedName>
        <fullName evidence="4">FecR family protein</fullName>
    </submittedName>
</protein>
<organism evidence="4 5">
    <name type="scientific">Pedobacter psychroterrae</name>
    <dbReference type="NCBI Taxonomy" id="2530453"/>
    <lineage>
        <taxon>Bacteria</taxon>
        <taxon>Pseudomonadati</taxon>
        <taxon>Bacteroidota</taxon>
        <taxon>Sphingobacteriia</taxon>
        <taxon>Sphingobacteriales</taxon>
        <taxon>Sphingobacteriaceae</taxon>
        <taxon>Pedobacter</taxon>
    </lineage>
</organism>
<dbReference type="PANTHER" id="PTHR30273:SF2">
    <property type="entry name" value="PROTEIN FECR"/>
    <property type="match status" value="1"/>
</dbReference>
<evidence type="ECO:0000259" key="2">
    <source>
        <dbReference type="Pfam" id="PF04773"/>
    </source>
</evidence>
<dbReference type="Gene3D" id="3.55.50.30">
    <property type="match status" value="1"/>
</dbReference>
<reference evidence="4 5" key="1">
    <citation type="submission" date="2019-02" db="EMBL/GenBank/DDBJ databases">
        <title>Pedobacter sp. RP-1-14 sp. nov., isolated from Arctic soil.</title>
        <authorList>
            <person name="Dahal R.H."/>
        </authorList>
    </citation>
    <scope>NUCLEOTIDE SEQUENCE [LARGE SCALE GENOMIC DNA]</scope>
    <source>
        <strain evidence="4 5">RP-1-14</strain>
    </source>
</reference>
<name>A0A4R0NS10_9SPHI</name>
<dbReference type="OrthoDB" id="1099963at2"/>
<dbReference type="AlphaFoldDB" id="A0A4R0NS10"/>
<proteinExistence type="predicted"/>
<evidence type="ECO:0000256" key="1">
    <source>
        <dbReference type="SAM" id="Phobius"/>
    </source>
</evidence>
<accession>A0A4R0NS10</accession>
<keyword evidence="1" id="KW-0472">Membrane</keyword>
<dbReference type="FunFam" id="2.60.120.1440:FF:000001">
    <property type="entry name" value="Putative anti-sigma factor"/>
    <property type="match status" value="1"/>
</dbReference>
<keyword evidence="1" id="KW-0812">Transmembrane</keyword>
<feature type="domain" description="Protein FecR C-terminal" evidence="3">
    <location>
        <begin position="305"/>
        <end position="373"/>
    </location>
</feature>
<evidence type="ECO:0000313" key="5">
    <source>
        <dbReference type="Proteomes" id="UP000293347"/>
    </source>
</evidence>
<dbReference type="GO" id="GO:0016989">
    <property type="term" value="F:sigma factor antagonist activity"/>
    <property type="evidence" value="ECO:0007669"/>
    <property type="project" value="TreeGrafter"/>
</dbReference>
<feature type="transmembrane region" description="Helical" evidence="1">
    <location>
        <begin position="73"/>
        <end position="91"/>
    </location>
</feature>
<keyword evidence="5" id="KW-1185">Reference proteome</keyword>
<dbReference type="InterPro" id="IPR032508">
    <property type="entry name" value="FecR_C"/>
</dbReference>
<gene>
    <name evidence="4" type="ORF">EZ437_08330</name>
</gene>
<dbReference type="PANTHER" id="PTHR30273">
    <property type="entry name" value="PERIPLASMIC SIGNAL SENSOR AND SIGMA FACTOR ACTIVATOR FECR-RELATED"/>
    <property type="match status" value="1"/>
</dbReference>
<sequence>MTELEVRNILKKYSEGTASESEKALLESWYLEYNSSQQAELPLYERMAALDEVWSKLESANPRTKKIRLWPKIAIAGSLLFILSFGGYLLLQQQGHSDIDLLVKNDIPAGKNAATLTLANGKKILLDQTKEGLVGTESGIGISKSSAGKLTYAAELINGDNSEPKYNTLETAKGQQYQVVLPDGSTIWLNAASSVSYPVIFSKKERSVEITGEAYFEVKKDQTRPFIVKSKGQQVEVLGTHFNVSTYADDPAIKTTLLEGSVRVSTNGTRQTAVLLPGQQASLNNGKLAISRPETEEVIAWKNGYFMFESEDIQSIMRKISRWYNIEVTYEGEIPQDTFSGTVDRYAKVSQILKKLQLTDKVRFKIEERRIIVTK</sequence>
<evidence type="ECO:0000259" key="3">
    <source>
        <dbReference type="Pfam" id="PF16344"/>
    </source>
</evidence>
<dbReference type="Proteomes" id="UP000293347">
    <property type="component" value="Unassembled WGS sequence"/>
</dbReference>
<evidence type="ECO:0000313" key="4">
    <source>
        <dbReference type="EMBL" id="TCD03942.1"/>
    </source>
</evidence>
<dbReference type="Pfam" id="PF16344">
    <property type="entry name" value="FecR_C"/>
    <property type="match status" value="1"/>
</dbReference>
<dbReference type="PIRSF" id="PIRSF018266">
    <property type="entry name" value="FecR"/>
    <property type="match status" value="1"/>
</dbReference>
<dbReference type="EMBL" id="SJSL01000001">
    <property type="protein sequence ID" value="TCD03942.1"/>
    <property type="molecule type" value="Genomic_DNA"/>
</dbReference>
<keyword evidence="1" id="KW-1133">Transmembrane helix</keyword>
<comment type="caution">
    <text evidence="4">The sequence shown here is derived from an EMBL/GenBank/DDBJ whole genome shotgun (WGS) entry which is preliminary data.</text>
</comment>
<dbReference type="Gene3D" id="2.60.120.1440">
    <property type="match status" value="1"/>
</dbReference>
<dbReference type="Pfam" id="PF04773">
    <property type="entry name" value="FecR"/>
    <property type="match status" value="1"/>
</dbReference>
<dbReference type="InterPro" id="IPR012373">
    <property type="entry name" value="Ferrdict_sens_TM"/>
</dbReference>
<dbReference type="RefSeq" id="WP_131595033.1">
    <property type="nucleotide sequence ID" value="NZ_SJSL01000001.1"/>
</dbReference>
<feature type="domain" description="FecR protein" evidence="2">
    <location>
        <begin position="168"/>
        <end position="263"/>
    </location>
</feature>